<dbReference type="NCBIfam" id="TIGR00487">
    <property type="entry name" value="IF-2"/>
    <property type="match status" value="1"/>
</dbReference>
<protein>
    <recommendedName>
        <fullName evidence="2 7">Translation initiation factor IF-2</fullName>
    </recommendedName>
</protein>
<dbReference type="InterPro" id="IPR015760">
    <property type="entry name" value="TIF_IF2"/>
</dbReference>
<name>A0A1F6NRA0_9BACT</name>
<evidence type="ECO:0000256" key="6">
    <source>
        <dbReference type="ARBA" id="ARBA00023134"/>
    </source>
</evidence>
<dbReference type="InterPro" id="IPR053905">
    <property type="entry name" value="EF-G-like_DII"/>
</dbReference>
<dbReference type="InterPro" id="IPR009000">
    <property type="entry name" value="Transl_B-barrel_sf"/>
</dbReference>
<dbReference type="Pfam" id="PF22042">
    <property type="entry name" value="EF-G_D2"/>
    <property type="match status" value="1"/>
</dbReference>
<dbReference type="InterPro" id="IPR027417">
    <property type="entry name" value="P-loop_NTPase"/>
</dbReference>
<dbReference type="InterPro" id="IPR044145">
    <property type="entry name" value="IF2_II"/>
</dbReference>
<dbReference type="PROSITE" id="PS51722">
    <property type="entry name" value="G_TR_2"/>
    <property type="match status" value="1"/>
</dbReference>
<dbReference type="SUPFAM" id="SSF52156">
    <property type="entry name" value="Initiation factor IF2/eIF5b, domain 3"/>
    <property type="match status" value="1"/>
</dbReference>
<evidence type="ECO:0000256" key="1">
    <source>
        <dbReference type="ARBA" id="ARBA00007733"/>
    </source>
</evidence>
<evidence type="ECO:0000256" key="3">
    <source>
        <dbReference type="ARBA" id="ARBA00022540"/>
    </source>
</evidence>
<keyword evidence="7" id="KW-0963">Cytoplasm</keyword>
<dbReference type="AlphaFoldDB" id="A0A1F6NRA0"/>
<dbReference type="CDD" id="cd01887">
    <property type="entry name" value="IF2_eIF5B"/>
    <property type="match status" value="1"/>
</dbReference>
<accession>A0A1F6NRA0</accession>
<feature type="compositionally biased region" description="Basic and acidic residues" evidence="9">
    <location>
        <begin position="58"/>
        <end position="77"/>
    </location>
</feature>
<dbReference type="Gene3D" id="3.40.50.10050">
    <property type="entry name" value="Translation initiation factor IF- 2, domain 3"/>
    <property type="match status" value="1"/>
</dbReference>
<dbReference type="HAMAP" id="MF_00100_B">
    <property type="entry name" value="IF_2_B"/>
    <property type="match status" value="1"/>
</dbReference>
<dbReference type="InterPro" id="IPR036925">
    <property type="entry name" value="TIF_IF2_dom3_sf"/>
</dbReference>
<comment type="subcellular location">
    <subcellularLocation>
        <location evidence="7">Cytoplasm</location>
    </subcellularLocation>
</comment>
<dbReference type="FunFam" id="3.40.50.300:FF:000019">
    <property type="entry name" value="Translation initiation factor IF-2"/>
    <property type="match status" value="1"/>
</dbReference>
<dbReference type="GO" id="GO:0005525">
    <property type="term" value="F:GTP binding"/>
    <property type="evidence" value="ECO:0007669"/>
    <property type="project" value="UniProtKB-KW"/>
</dbReference>
<comment type="caution">
    <text evidence="7">Lacks conserved residue(s) required for the propagation of feature annotation.</text>
</comment>
<dbReference type="Gene3D" id="3.40.50.300">
    <property type="entry name" value="P-loop containing nucleotide triphosphate hydrolases"/>
    <property type="match status" value="1"/>
</dbReference>
<keyword evidence="4 7" id="KW-0547">Nucleotide-binding</keyword>
<dbReference type="InterPro" id="IPR005225">
    <property type="entry name" value="Small_GTP-bd"/>
</dbReference>
<evidence type="ECO:0000256" key="2">
    <source>
        <dbReference type="ARBA" id="ARBA00020675"/>
    </source>
</evidence>
<dbReference type="InterPro" id="IPR000178">
    <property type="entry name" value="TF_IF2_bacterial-like"/>
</dbReference>
<dbReference type="CDD" id="cd03702">
    <property type="entry name" value="IF2_mtIF2_II"/>
    <property type="match status" value="1"/>
</dbReference>
<comment type="caution">
    <text evidence="11">The sequence shown here is derived from an EMBL/GenBank/DDBJ whole genome shotgun (WGS) entry which is preliminary data.</text>
</comment>
<evidence type="ECO:0000313" key="11">
    <source>
        <dbReference type="EMBL" id="OGH86476.1"/>
    </source>
</evidence>
<dbReference type="FunFam" id="3.40.50.10050:FF:000001">
    <property type="entry name" value="Translation initiation factor IF-2"/>
    <property type="match status" value="1"/>
</dbReference>
<proteinExistence type="inferred from homology"/>
<evidence type="ECO:0000256" key="9">
    <source>
        <dbReference type="SAM" id="MobiDB-lite"/>
    </source>
</evidence>
<dbReference type="Pfam" id="PF04760">
    <property type="entry name" value="IF2_N"/>
    <property type="match status" value="1"/>
</dbReference>
<dbReference type="Gene3D" id="2.40.30.10">
    <property type="entry name" value="Translation factors"/>
    <property type="match status" value="2"/>
</dbReference>
<dbReference type="Proteomes" id="UP000178349">
    <property type="component" value="Unassembled WGS sequence"/>
</dbReference>
<evidence type="ECO:0000313" key="12">
    <source>
        <dbReference type="Proteomes" id="UP000178349"/>
    </source>
</evidence>
<dbReference type="SUPFAM" id="SSF50447">
    <property type="entry name" value="Translation proteins"/>
    <property type="match status" value="2"/>
</dbReference>
<feature type="binding site" evidence="7">
    <location>
        <begin position="228"/>
        <end position="232"/>
    </location>
    <ligand>
        <name>GTP</name>
        <dbReference type="ChEBI" id="CHEBI:37565"/>
    </ligand>
</feature>
<evidence type="ECO:0000259" key="10">
    <source>
        <dbReference type="PROSITE" id="PS51722"/>
    </source>
</evidence>
<comment type="function">
    <text evidence="7 8">One of the essential components for the initiation of protein synthesis. Protects formylmethionyl-tRNA from spontaneous hydrolysis and promotes its binding to the 30S ribosomal subunits. Also involved in the hydrolysis of GTP during the formation of the 70S ribosomal complex.</text>
</comment>
<dbReference type="Pfam" id="PF00009">
    <property type="entry name" value="GTP_EFTU"/>
    <property type="match status" value="1"/>
</dbReference>
<dbReference type="InterPro" id="IPR023115">
    <property type="entry name" value="TIF_IF2_dom3"/>
</dbReference>
<feature type="domain" description="Tr-type G" evidence="10">
    <location>
        <begin position="167"/>
        <end position="341"/>
    </location>
</feature>
<reference evidence="11 12" key="1">
    <citation type="journal article" date="2016" name="Nat. Commun.">
        <title>Thousands of microbial genomes shed light on interconnected biogeochemical processes in an aquifer system.</title>
        <authorList>
            <person name="Anantharaman K."/>
            <person name="Brown C.T."/>
            <person name="Hug L.A."/>
            <person name="Sharon I."/>
            <person name="Castelle C.J."/>
            <person name="Probst A.J."/>
            <person name="Thomas B.C."/>
            <person name="Singh A."/>
            <person name="Wilkins M.J."/>
            <person name="Karaoz U."/>
            <person name="Brodie E.L."/>
            <person name="Williams K.H."/>
            <person name="Hubbard S.S."/>
            <person name="Banfield J.F."/>
        </authorList>
    </citation>
    <scope>NUCLEOTIDE SEQUENCE [LARGE SCALE GENOMIC DNA]</scope>
</reference>
<gene>
    <name evidence="7" type="primary">infB</name>
    <name evidence="11" type="ORF">A2493_02690</name>
</gene>
<dbReference type="Pfam" id="PF11987">
    <property type="entry name" value="IF-2"/>
    <property type="match status" value="1"/>
</dbReference>
<keyword evidence="5 7" id="KW-0648">Protein biosynthesis</keyword>
<dbReference type="InterPro" id="IPR006847">
    <property type="entry name" value="IF2_N"/>
</dbReference>
<evidence type="ECO:0000256" key="4">
    <source>
        <dbReference type="ARBA" id="ARBA00022741"/>
    </source>
</evidence>
<evidence type="ECO:0000256" key="8">
    <source>
        <dbReference type="RuleBase" id="RU000644"/>
    </source>
</evidence>
<organism evidence="11 12">
    <name type="scientific">Candidatus Magasanikbacteria bacterium RIFOXYC12_FULL_33_11</name>
    <dbReference type="NCBI Taxonomy" id="1798701"/>
    <lineage>
        <taxon>Bacteria</taxon>
        <taxon>Candidatus Magasanikiibacteriota</taxon>
    </lineage>
</organism>
<comment type="similarity">
    <text evidence="1 7 8">Belongs to the TRAFAC class translation factor GTPase superfamily. Classic translation factor GTPase family. IF-2 subfamily.</text>
</comment>
<dbReference type="PANTHER" id="PTHR43381">
    <property type="entry name" value="TRANSLATION INITIATION FACTOR IF-2-RELATED"/>
    <property type="match status" value="1"/>
</dbReference>
<evidence type="ECO:0000256" key="7">
    <source>
        <dbReference type="HAMAP-Rule" id="MF_00100"/>
    </source>
</evidence>
<evidence type="ECO:0000256" key="5">
    <source>
        <dbReference type="ARBA" id="ARBA00022917"/>
    </source>
</evidence>
<dbReference type="PANTHER" id="PTHR43381:SF5">
    <property type="entry name" value="TR-TYPE G DOMAIN-CONTAINING PROTEIN"/>
    <property type="match status" value="1"/>
</dbReference>
<keyword evidence="6 7" id="KW-0342">GTP-binding</keyword>
<feature type="binding site" evidence="7">
    <location>
        <begin position="282"/>
        <end position="285"/>
    </location>
    <ligand>
        <name>GTP</name>
        <dbReference type="ChEBI" id="CHEBI:37565"/>
    </ligand>
</feature>
<feature type="binding site" evidence="7">
    <location>
        <begin position="176"/>
        <end position="183"/>
    </location>
    <ligand>
        <name>GTP</name>
        <dbReference type="ChEBI" id="CHEBI:37565"/>
    </ligand>
</feature>
<keyword evidence="3 7" id="KW-0396">Initiation factor</keyword>
<feature type="region of interest" description="Disordered" evidence="9">
    <location>
        <begin position="58"/>
        <end position="79"/>
    </location>
</feature>
<dbReference type="GO" id="GO:0003743">
    <property type="term" value="F:translation initiation factor activity"/>
    <property type="evidence" value="ECO:0007669"/>
    <property type="project" value="UniProtKB-UniRule"/>
</dbReference>
<dbReference type="GO" id="GO:0005737">
    <property type="term" value="C:cytoplasm"/>
    <property type="evidence" value="ECO:0007669"/>
    <property type="project" value="UniProtKB-SubCell"/>
</dbReference>
<dbReference type="NCBIfam" id="TIGR00231">
    <property type="entry name" value="small_GTP"/>
    <property type="match status" value="1"/>
</dbReference>
<dbReference type="EMBL" id="MFQW01000017">
    <property type="protein sequence ID" value="OGH86476.1"/>
    <property type="molecule type" value="Genomic_DNA"/>
</dbReference>
<dbReference type="InterPro" id="IPR000795">
    <property type="entry name" value="T_Tr_GTP-bd_dom"/>
</dbReference>
<dbReference type="PRINTS" id="PR00315">
    <property type="entry name" value="ELONGATNFCT"/>
</dbReference>
<dbReference type="SUPFAM" id="SSF52540">
    <property type="entry name" value="P-loop containing nucleoside triphosphate hydrolases"/>
    <property type="match status" value="1"/>
</dbReference>
<sequence length="673" mass="74939">MNVTELARKLRINTTDLLDILPQYGFDIGRKAIKIDDRMAETVTRRWKYIKRELEEKKKKEQEENKLKERELRKESGQHATLSDKLTVKEFAERLNMTTTQVITELMKNGILANQNQNLDYDTMSIMAEELGFTVHKEDGNVEDEKKEEERLQNLEEALSKGKNLQPRAPVIVVMGHVDHGKTKLLDTIRQANIIDTEAGGITQHIGAYQTIWKDPNSKAERALTFIDTPGHEAFTMMRSRGAKVADIAILIVAADDGVKPQTEEAINIIKAAKLPFVVAINKIDKETADVQKTKTDLSTKGVLAEEWGGDIPMVEISAKQNLNIDKLLDVLLLVADVNADKIKADPELSAIGTVIESNVDKGMGPVATLLVQSGTLHQNDKLVIGNEIYGKVRAMKNYKGEMVKEAGPSFPVQIIGFKIAPEVGDVLDITQESTATEINLKKKKTQQTGAERDIVMDKGGDDDEKKKTLNIVVKADVLGSLEAIISSFEKIRHDEVSVKIIGKGLGNITEDDVKKATTSGATVIGFNVKPTPLAGSMMREENVQFLEYDIIYDLIDWVKEELGRLLSDEKIITEIGNMKVAAIFRKEKGAMIVGGKIESGKVMKNVFARVKHEKLEMGTGKITECRLGQSIAKEVHEGMECGVRFEGKDKIEVDDVLEFYTEETKAREIQFL</sequence>
<dbReference type="GO" id="GO:0003924">
    <property type="term" value="F:GTPase activity"/>
    <property type="evidence" value="ECO:0007669"/>
    <property type="project" value="UniProtKB-UniRule"/>
</dbReference>